<dbReference type="PANTHER" id="PTHR23317:SF76">
    <property type="entry name" value="LD20667P"/>
    <property type="match status" value="1"/>
</dbReference>
<dbReference type="InterPro" id="IPR046769">
    <property type="entry name" value="DOCKER_Lobe_A"/>
</dbReference>
<dbReference type="RefSeq" id="XP_029231178.1">
    <property type="nucleotide sequence ID" value="XM_029368776.1"/>
</dbReference>
<feature type="region of interest" description="Disordered" evidence="2">
    <location>
        <begin position="119"/>
        <end position="150"/>
    </location>
</feature>
<evidence type="ECO:0000313" key="5">
    <source>
        <dbReference type="Proteomes" id="UP000284403"/>
    </source>
</evidence>
<feature type="compositionally biased region" description="Low complexity" evidence="2">
    <location>
        <begin position="138"/>
        <end position="147"/>
    </location>
</feature>
<feature type="region of interest" description="Disordered" evidence="2">
    <location>
        <begin position="1"/>
        <end position="88"/>
    </location>
</feature>
<sequence length="2081" mass="232873">AEERARKEAEELARREAEERARREAEELARREAEELARKEAEELARKEAEELARREAEERARREAEERAQRKAEERAQCEVETRRVESKDFMPNVGCAAASTAEANLKPKRLLGVSSTLSDECGPGCGDESDDEYEATSTTSYSTNSRGVAQVENDNGLLSGVSDNASDFFSDANPPPEVFEQYASQELHRLGLTEAELRCRRIECHQYETIREPGRCLFPPGEHREGELSAASVQLGFFRAKQVIISSSLPRQKKVAERERRDDPGQRPLSTLHGFFESELLLDPAVTFDDEDLPHNAPAECVMTERELLSGPADTAVRRALSRLSFGDPIQLWERARGHSFDLLKAGGKNSQRQPTHTSGATANAIWVSEMDAKKPITAVKVFAGGAPLRVECTKIGGPMADIHGSDVDPVILSMAFFSVTGNSRMKVSETFFFDSAVDIFYPHKERQELIQRNEVVTFVPREFMSSLYLIVHVYRPASEEFENYVDLYTRPDRYKSQHVVPMKQETQLLAMTSDALEELGWGFVACGRRPSALAETVSFKKLYRKSVTDVQLCKLVDDERERNALRTVPFEIELTITDCASHEVAFPSQYAEPLPEENETMVSLLDPDIPGARAQTYRYVPCAIPILNSGFFSAYHSVYYFRLNRVKLLNSGSLRKVPNTHRTYLMQICVKDKDISLGEEGLPLIYGRGLSGRKLETSAWSSTVHNSLDFELNDEFKIQLPLFLTDAHHIFITLYATCQKKSLPVDGQQRLCKVGYAAFPLCRNGVLRVKQDWAINFVSAEQAVVIAAGGYLSKFPEAPRLALLNNGLPVLHASTQTRTSVHASNEVIAGILRGVTPALKSISQNDEVFAVSGTLTAGQVACDDAAHSKIIALMRKLPLAEILAFFPLLSFFSLALVSSPSSSVSLDCRTAALDVLVDMTYRSQEYDIATQASRRRQGQESTPGPMWTSVTTILYYHLSNNLLYDGQRYPLYAGVAEVWLNLLAQARTAPGAPAPSTSSDGGSNAPSSTKGGVPAQRNIKKQMTDLSWYLFDVILRSVYLSALENPNTPRTELFHPSFYAVVQKLCTEVLDVLAGFTVAGVLVRRVALFVRNLGNYCDRGQLLEVYHCVVKFLEDRGDMEGLCVFLKITLEDPDVVGLMLPLSAHANPIFFTRILLDALSRLLLHRDRDTRAAATEMLYSFLCGLANNPRVPAANLRWVASQLFSLLRPLSLQWKSYLQLCEKVDAATAVADKRQLVVCMLWITYYTSRDIIRQWLAEETDSKALAGFLGITTEAQSLLRYNAGTDKADLHGAKGTTKELREWDARMSTFTTAMGSRMCNIFLEDVPHVLRTLRDDQANIAVYPFFVMLENLLHLGNSTVALQFGSAALFEVVCSLFPEIISGTARMGSGMVLLAFRLMSSCCQYVRAIAGRAFFLMSQSYFKWNRSLARMKSLTANALVSVAESKTRDLRLAGRFIEFQFDDLLERAHAEEEHYRAPSQTYDERYGGDGHQPGGNSGAKYRYRVDPLFLSVQRRLSVPKYLLEGEKRERGADLHAGHDAAGVYDSSEKTPPRFSEEFAAMSASALSLFRDVLRLQVDDSMRFKEAKVFAYFEVVRNFLRQNALREVLKWLHRLHSTHKANGDMAEAGMVLFFIGALCFRVTEMFYQLRGKDSRGARMPFGLLSYVFWHDYVRVLPEVDVLLPVDTIYAIVSGLYVCPDEACCSVEGQVKALKEAAEHLDKDHYYEFSLGAIAIVDKYLRAIGDYKGAAMVHTAMATWCTAVAQQGKRRNHRYFLLWARMEREEPRKTRRELQEEDTVLGERPRGLPEGRAIKRVYKMPPDTPLKEFQAYSKSYIDSLFGDASLVVLTDDLADTLPALPEPTSKRKRVASQHQPPNHCWVTVCEVHASFAKGEPAPPNGFDKSMHLQKFESILYVRAKTESTDTGTDDVMNQRMSINVYELDRAFPSTTSAIDVCRLETSLLNAYETVVETLRQRTVAIEQAPETDTLITVLREALSPMGIAPPGAYMKEVISAMGGNSEVVEAVKSLSAAARKKLSVCEKRNVLVSQSEDYALVLKAVTDMECCLIAVVDSPREQYE</sequence>
<accession>A0A422Q7M6</accession>
<evidence type="ECO:0000313" key="4">
    <source>
        <dbReference type="EMBL" id="RNF25972.1"/>
    </source>
</evidence>
<feature type="region of interest" description="Disordered" evidence="2">
    <location>
        <begin position="1788"/>
        <end position="1807"/>
    </location>
</feature>
<dbReference type="InterPro" id="IPR043161">
    <property type="entry name" value="DOCK_C_lobe_A"/>
</dbReference>
<feature type="domain" description="C2 DOCK-type" evidence="3">
    <location>
        <begin position="639"/>
        <end position="821"/>
    </location>
</feature>
<dbReference type="InterPro" id="IPR035892">
    <property type="entry name" value="C2_domain_sf"/>
</dbReference>
<dbReference type="GO" id="GO:0007264">
    <property type="term" value="P:small GTPase-mediated signal transduction"/>
    <property type="evidence" value="ECO:0007669"/>
    <property type="project" value="InterPro"/>
</dbReference>
<dbReference type="PROSITE" id="PS51650">
    <property type="entry name" value="C2_DOCK"/>
    <property type="match status" value="1"/>
</dbReference>
<dbReference type="OrthoDB" id="47328at2759"/>
<feature type="region of interest" description="Disordered" evidence="2">
    <location>
        <begin position="994"/>
        <end position="1019"/>
    </location>
</feature>
<reference evidence="4 5" key="1">
    <citation type="journal article" date="2018" name="BMC Genomics">
        <title>Genomic comparison of Trypanosoma conorhini and Trypanosoma rangeli to Trypanosoma cruzi strains of high and low virulence.</title>
        <authorList>
            <person name="Bradwell K.R."/>
            <person name="Koparde V.N."/>
            <person name="Matveyev A.V."/>
            <person name="Serrano M.G."/>
            <person name="Alves J.M."/>
            <person name="Parikh H."/>
            <person name="Huang B."/>
            <person name="Lee V."/>
            <person name="Espinosa-Alvarez O."/>
            <person name="Ortiz P.A."/>
            <person name="Costa-Martins A.G."/>
            <person name="Teixeira M.M."/>
            <person name="Buck G.A."/>
        </authorList>
    </citation>
    <scope>NUCLEOTIDE SEQUENCE [LARGE SCALE GENOMIC DNA]</scope>
    <source>
        <strain evidence="4 5">025E</strain>
    </source>
</reference>
<dbReference type="Pfam" id="PF06920">
    <property type="entry name" value="DHR-2_Lobe_A"/>
    <property type="match status" value="1"/>
</dbReference>
<dbReference type="Pfam" id="PF14429">
    <property type="entry name" value="DOCK-C2"/>
    <property type="match status" value="1"/>
</dbReference>
<feature type="non-terminal residue" evidence="4">
    <location>
        <position position="1"/>
    </location>
</feature>
<evidence type="ECO:0000259" key="3">
    <source>
        <dbReference type="PROSITE" id="PS51650"/>
    </source>
</evidence>
<dbReference type="GO" id="GO:0005085">
    <property type="term" value="F:guanyl-nucleotide exchange factor activity"/>
    <property type="evidence" value="ECO:0007669"/>
    <property type="project" value="InterPro"/>
</dbReference>
<proteinExistence type="inferred from homology"/>
<dbReference type="InterPro" id="IPR026791">
    <property type="entry name" value="DOCK"/>
</dbReference>
<keyword evidence="5" id="KW-1185">Reference proteome</keyword>
<dbReference type="InterPro" id="IPR027007">
    <property type="entry name" value="C2_DOCK-type_domain"/>
</dbReference>
<dbReference type="PANTHER" id="PTHR23317">
    <property type="entry name" value="DEDICATOR OF CYTOKINESIS DOCK"/>
    <property type="match status" value="1"/>
</dbReference>
<dbReference type="GeneID" id="40315451"/>
<feature type="region of interest" description="Disordered" evidence="2">
    <location>
        <begin position="1479"/>
        <end position="1501"/>
    </location>
</feature>
<dbReference type="Gene3D" id="2.60.40.150">
    <property type="entry name" value="C2 domain"/>
    <property type="match status" value="1"/>
</dbReference>
<dbReference type="Gene3D" id="1.25.40.410">
    <property type="match status" value="1"/>
</dbReference>
<evidence type="ECO:0000256" key="2">
    <source>
        <dbReference type="SAM" id="MobiDB-lite"/>
    </source>
</evidence>
<dbReference type="EMBL" id="MKKU01000063">
    <property type="protein sequence ID" value="RNF25972.1"/>
    <property type="molecule type" value="Genomic_DNA"/>
</dbReference>
<protein>
    <submittedName>
        <fullName evidence="4">Putative membrane associated protein</fullName>
    </submittedName>
</protein>
<name>A0A422Q7M6_9TRYP</name>
<comment type="caution">
    <text evidence="4">The sequence shown here is derived from an EMBL/GenBank/DDBJ whole genome shotgun (WGS) entry which is preliminary data.</text>
</comment>
<feature type="compositionally biased region" description="Polar residues" evidence="2">
    <location>
        <begin position="998"/>
        <end position="1013"/>
    </location>
</feature>
<gene>
    <name evidence="4" type="ORF">Tco025E_01840</name>
</gene>
<comment type="similarity">
    <text evidence="1">Belongs to the DOCK family.</text>
</comment>
<evidence type="ECO:0000256" key="1">
    <source>
        <dbReference type="PROSITE-ProRule" id="PRU00983"/>
    </source>
</evidence>
<dbReference type="Proteomes" id="UP000284403">
    <property type="component" value="Unassembled WGS sequence"/>
</dbReference>
<feature type="compositionally biased region" description="Basic and acidic residues" evidence="2">
    <location>
        <begin position="1479"/>
        <end position="1491"/>
    </location>
</feature>
<organism evidence="4 5">
    <name type="scientific">Trypanosoma conorhini</name>
    <dbReference type="NCBI Taxonomy" id="83891"/>
    <lineage>
        <taxon>Eukaryota</taxon>
        <taxon>Discoba</taxon>
        <taxon>Euglenozoa</taxon>
        <taxon>Kinetoplastea</taxon>
        <taxon>Metakinetoplastina</taxon>
        <taxon>Trypanosomatida</taxon>
        <taxon>Trypanosomatidae</taxon>
        <taxon>Trypanosoma</taxon>
    </lineage>
</organism>